<dbReference type="CDD" id="cd00093">
    <property type="entry name" value="HTH_XRE"/>
    <property type="match status" value="1"/>
</dbReference>
<sequence>MDDVLRTGPFHAALRWAIATRGLSLDRLCERLAARGPAVSVSTLSNWQRGTSLPRRAESLRAVAALESVLDLPERTLARLLAEPGRRGRTLAPGTPRRPAVRLRAQLDQPADPGLEVLAVQQDVTVSAAGWQAAVRTVVRSRRPGVDRYVVLSHSSGGDLPEIRAGGDCTLGRTRTDPGAALVAAELLFAPLGRNETIALEHRVAGRTPEPYYGSWFREAGRYFELTLRFAPDAGARRAWRIWRTDSASPHRDLTELRLIDGRLAHLAEFEPTPGFHGLRWTG</sequence>
<dbReference type="AlphaFoldDB" id="A0AAU8K6D1"/>
<evidence type="ECO:0000313" key="1">
    <source>
        <dbReference type="EMBL" id="XCM82813.1"/>
    </source>
</evidence>
<dbReference type="KEGG" id="kcm:ABWK59_29830"/>
<dbReference type="InterPro" id="IPR001387">
    <property type="entry name" value="Cro/C1-type_HTH"/>
</dbReference>
<dbReference type="EMBL" id="CP159872">
    <property type="protein sequence ID" value="XCM82813.1"/>
    <property type="molecule type" value="Genomic_DNA"/>
</dbReference>
<gene>
    <name evidence="1" type="ORF">ABWK59_29830</name>
</gene>
<protein>
    <recommendedName>
        <fullName evidence="2">Helix-turn-helix protein</fullName>
    </recommendedName>
</protein>
<name>A0AAU8K6D1_9ACTN</name>
<organism evidence="1">
    <name type="scientific">Kitasatospora camelliae</name>
    <dbReference type="NCBI Taxonomy" id="3156397"/>
    <lineage>
        <taxon>Bacteria</taxon>
        <taxon>Bacillati</taxon>
        <taxon>Actinomycetota</taxon>
        <taxon>Actinomycetes</taxon>
        <taxon>Kitasatosporales</taxon>
        <taxon>Streptomycetaceae</taxon>
        <taxon>Kitasatospora</taxon>
    </lineage>
</organism>
<reference evidence="1" key="1">
    <citation type="submission" date="2024-06" db="EMBL/GenBank/DDBJ databases">
        <title>The genome sequences of Kitasatospora sp. strain HUAS MG31.</title>
        <authorList>
            <person name="Mo P."/>
        </authorList>
    </citation>
    <scope>NUCLEOTIDE SEQUENCE</scope>
    <source>
        <strain evidence="1">HUAS MG31</strain>
    </source>
</reference>
<proteinExistence type="predicted"/>
<dbReference type="RefSeq" id="WP_354643748.1">
    <property type="nucleotide sequence ID" value="NZ_CP159872.1"/>
</dbReference>
<evidence type="ECO:0008006" key="2">
    <source>
        <dbReference type="Google" id="ProtNLM"/>
    </source>
</evidence>
<accession>A0AAU8K6D1</accession>